<proteinExistence type="predicted"/>
<comment type="caution">
    <text evidence="1">The sequence shown here is derived from an EMBL/GenBank/DDBJ whole genome shotgun (WGS) entry which is preliminary data.</text>
</comment>
<dbReference type="eggNOG" id="ENOG5032NNM">
    <property type="taxonomic scope" value="Bacteria"/>
</dbReference>
<dbReference type="InterPro" id="IPR011050">
    <property type="entry name" value="Pectin_lyase_fold/virulence"/>
</dbReference>
<name>A0A085ZXG1_9FLAO</name>
<organism evidence="1 2">
    <name type="scientific">Chryseobacterium luteum</name>
    <dbReference type="NCBI Taxonomy" id="421531"/>
    <lineage>
        <taxon>Bacteria</taxon>
        <taxon>Pseudomonadati</taxon>
        <taxon>Bacteroidota</taxon>
        <taxon>Flavobacteriia</taxon>
        <taxon>Flavobacteriales</taxon>
        <taxon>Weeksellaceae</taxon>
        <taxon>Chryseobacterium group</taxon>
        <taxon>Chryseobacterium</taxon>
    </lineage>
</organism>
<accession>A0A085ZXG1</accession>
<reference evidence="1 2" key="1">
    <citation type="submission" date="2014-07" db="EMBL/GenBank/DDBJ databases">
        <title>Genome of Chryseobacterium luteum DSM 18605.</title>
        <authorList>
            <person name="Stropko S.J."/>
            <person name="Pipes S.E."/>
            <person name="Newman J.D."/>
        </authorList>
    </citation>
    <scope>NUCLEOTIDE SEQUENCE [LARGE SCALE GENOMIC DNA]</scope>
    <source>
        <strain evidence="1 2">DSM 18605</strain>
    </source>
</reference>
<keyword evidence="2" id="KW-1185">Reference proteome</keyword>
<dbReference type="EMBL" id="JPRO01000001">
    <property type="protein sequence ID" value="KFF09125.1"/>
    <property type="molecule type" value="Genomic_DNA"/>
</dbReference>
<sequence>MSTTDEIILLTDEFTGLEYSWRQVGAANSAANNVLTKNIGNYMYERIFEVADVRWWGVAGDGTDESSKLNQMLSDIKYNKKVNEVAFYGLEKVIVESSLNISRGDLIIDGKNCELSARYEKDIVVFNILEPTFIRDEIQLDENEHEVTVKIYEYHNNINIKNFISGNNVQSQTFVKAKSSHYLRITDCRFEGMKLGFNLNDCYFTKLNSVYFQGTYQAFKFENATNAFNVTNLKILGEGIPSEIRDTTTGGNISGCSFEYSAGRLVLSDSFGINISGNYFEGYDEDLVDSYITLGLSGNDESVRGINISGNMFHTGAYQAIFLRKVAGISITGNNINSLHAVKIFADGTETTKSTQRNINYAGNAWRYIPSKENAIPAIESSEFITDFDYLLETANISPEWNVPIIFTPQVLHARFLEDGDHQLAASAVDSITTANYMTHTWQTNGKKSKAYLNGSIDLLSKNFTANESLVVDIEPYGFGSTLGTLMIQNKNNQFAQFLWQRNIDSTNTDKTGYFKEIVNELGVTLDHYDGYFTVTNGGVGQYLKAELKV</sequence>
<dbReference type="AlphaFoldDB" id="A0A085ZXG1"/>
<protein>
    <recommendedName>
        <fullName evidence="3">Right handed beta helix domain-containing protein</fullName>
    </recommendedName>
</protein>
<evidence type="ECO:0000313" key="2">
    <source>
        <dbReference type="Proteomes" id="UP000028703"/>
    </source>
</evidence>
<dbReference type="SUPFAM" id="SSF51126">
    <property type="entry name" value="Pectin lyase-like"/>
    <property type="match status" value="1"/>
</dbReference>
<dbReference type="Proteomes" id="UP000028703">
    <property type="component" value="Unassembled WGS sequence"/>
</dbReference>
<gene>
    <name evidence="1" type="ORF">IX38_00995</name>
</gene>
<evidence type="ECO:0000313" key="1">
    <source>
        <dbReference type="EMBL" id="KFF09125.1"/>
    </source>
</evidence>
<evidence type="ECO:0008006" key="3">
    <source>
        <dbReference type="Google" id="ProtNLM"/>
    </source>
</evidence>